<keyword evidence="6 11" id="KW-0808">Transferase</keyword>
<dbReference type="SUPFAM" id="SSF63867">
    <property type="entry name" value="MoeA C-terminal domain-like"/>
    <property type="match status" value="1"/>
</dbReference>
<dbReference type="GO" id="GO:0006777">
    <property type="term" value="P:Mo-molybdopterin cofactor biosynthetic process"/>
    <property type="evidence" value="ECO:0007669"/>
    <property type="project" value="UniProtKB-UniRule"/>
</dbReference>
<evidence type="ECO:0000256" key="8">
    <source>
        <dbReference type="ARBA" id="ARBA00022842"/>
    </source>
</evidence>
<evidence type="ECO:0000256" key="6">
    <source>
        <dbReference type="ARBA" id="ARBA00022679"/>
    </source>
</evidence>
<feature type="domain" description="MoaB/Mog" evidence="12">
    <location>
        <begin position="174"/>
        <end position="312"/>
    </location>
</feature>
<dbReference type="InterPro" id="IPR036425">
    <property type="entry name" value="MoaB/Mog-like_dom_sf"/>
</dbReference>
<evidence type="ECO:0000256" key="4">
    <source>
        <dbReference type="ARBA" id="ARBA00010763"/>
    </source>
</evidence>
<reference evidence="13" key="1">
    <citation type="journal article" date="2014" name="Int. J. Syst. Evol. Microbiol.">
        <title>Complete genome sequence of Corynebacterium casei LMG S-19264T (=DSM 44701T), isolated from a smear-ripened cheese.</title>
        <authorList>
            <consortium name="US DOE Joint Genome Institute (JGI-PGF)"/>
            <person name="Walter F."/>
            <person name="Albersmeier A."/>
            <person name="Kalinowski J."/>
            <person name="Ruckert C."/>
        </authorList>
    </citation>
    <scope>NUCLEOTIDE SEQUENCE</scope>
    <source>
        <strain evidence="13">CGMCC 1.12195</strain>
    </source>
</reference>
<evidence type="ECO:0000256" key="1">
    <source>
        <dbReference type="ARBA" id="ARBA00001946"/>
    </source>
</evidence>
<dbReference type="SUPFAM" id="SSF53218">
    <property type="entry name" value="Molybdenum cofactor biosynthesis proteins"/>
    <property type="match status" value="1"/>
</dbReference>
<dbReference type="CDD" id="cd00887">
    <property type="entry name" value="MoeA"/>
    <property type="match status" value="1"/>
</dbReference>
<dbReference type="InterPro" id="IPR005111">
    <property type="entry name" value="MoeA_C_domain_IV"/>
</dbReference>
<dbReference type="Pfam" id="PF03454">
    <property type="entry name" value="MoeA_C"/>
    <property type="match status" value="1"/>
</dbReference>
<keyword evidence="9 11" id="KW-0501">Molybdenum cofactor biosynthesis</keyword>
<dbReference type="InterPro" id="IPR001453">
    <property type="entry name" value="MoaB/Mog_dom"/>
</dbReference>
<keyword evidence="8 11" id="KW-0460">Magnesium</keyword>
<gene>
    <name evidence="13" type="ORF">GCM10007415_03170</name>
</gene>
<dbReference type="NCBIfam" id="TIGR00177">
    <property type="entry name" value="molyb_syn"/>
    <property type="match status" value="1"/>
</dbReference>
<dbReference type="SMART" id="SM00852">
    <property type="entry name" value="MoCF_biosynth"/>
    <property type="match status" value="1"/>
</dbReference>
<dbReference type="Proteomes" id="UP000660862">
    <property type="component" value="Unassembled WGS sequence"/>
</dbReference>
<dbReference type="SUPFAM" id="SSF63882">
    <property type="entry name" value="MoeA N-terminal region -like"/>
    <property type="match status" value="1"/>
</dbReference>
<evidence type="ECO:0000256" key="5">
    <source>
        <dbReference type="ARBA" id="ARBA00022505"/>
    </source>
</evidence>
<dbReference type="RefSeq" id="WP_188504190.1">
    <property type="nucleotide sequence ID" value="NZ_BMER01000001.1"/>
</dbReference>
<comment type="caution">
    <text evidence="13">The sequence shown here is derived from an EMBL/GenBank/DDBJ whole genome shotgun (WGS) entry which is preliminary data.</text>
</comment>
<reference evidence="13" key="2">
    <citation type="submission" date="2020-09" db="EMBL/GenBank/DDBJ databases">
        <authorList>
            <person name="Sun Q."/>
            <person name="Zhou Y."/>
        </authorList>
    </citation>
    <scope>NUCLEOTIDE SEQUENCE</scope>
    <source>
        <strain evidence="13">CGMCC 1.12195</strain>
    </source>
</reference>
<evidence type="ECO:0000256" key="7">
    <source>
        <dbReference type="ARBA" id="ARBA00022723"/>
    </source>
</evidence>
<keyword evidence="5 11" id="KW-0500">Molybdenum</keyword>
<dbReference type="Gene3D" id="3.90.105.10">
    <property type="entry name" value="Molybdopterin biosynthesis moea protein, domain 2"/>
    <property type="match status" value="1"/>
</dbReference>
<comment type="pathway">
    <text evidence="3 11">Cofactor biosynthesis; molybdopterin biosynthesis.</text>
</comment>
<name>A0A917HCM8_9SPHI</name>
<dbReference type="GO" id="GO:0046872">
    <property type="term" value="F:metal ion binding"/>
    <property type="evidence" value="ECO:0007669"/>
    <property type="project" value="UniProtKB-UniRule"/>
</dbReference>
<dbReference type="Gene3D" id="2.40.340.10">
    <property type="entry name" value="MoeA, C-terminal, domain IV"/>
    <property type="match status" value="1"/>
</dbReference>
<dbReference type="GO" id="GO:0061599">
    <property type="term" value="F:molybdopterin molybdotransferase activity"/>
    <property type="evidence" value="ECO:0007669"/>
    <property type="project" value="UniProtKB-UniRule"/>
</dbReference>
<proteinExistence type="inferred from homology"/>
<keyword evidence="7 11" id="KW-0479">Metal-binding</keyword>
<dbReference type="NCBIfam" id="NF045515">
    <property type="entry name" value="Glp_gephyrin"/>
    <property type="match status" value="1"/>
</dbReference>
<dbReference type="FunFam" id="3.40.980.10:FF:000004">
    <property type="entry name" value="Molybdopterin molybdenumtransferase"/>
    <property type="match status" value="1"/>
</dbReference>
<dbReference type="Gene3D" id="2.170.190.11">
    <property type="entry name" value="Molybdopterin biosynthesis moea protein, domain 3"/>
    <property type="match status" value="1"/>
</dbReference>
<protein>
    <recommendedName>
        <fullName evidence="11">Molybdopterin molybdenumtransferase</fullName>
        <ecNumber evidence="11">2.10.1.1</ecNumber>
    </recommendedName>
</protein>
<dbReference type="Pfam" id="PF00994">
    <property type="entry name" value="MoCF_biosynth"/>
    <property type="match status" value="1"/>
</dbReference>
<dbReference type="InterPro" id="IPR008284">
    <property type="entry name" value="MoCF_biosynth_CS"/>
</dbReference>
<dbReference type="InterPro" id="IPR036135">
    <property type="entry name" value="MoeA_linker/N_sf"/>
</dbReference>
<dbReference type="InterPro" id="IPR038987">
    <property type="entry name" value="MoeA-like"/>
</dbReference>
<comment type="function">
    <text evidence="2 11">Catalyzes the insertion of molybdate into adenylated molybdopterin with the concomitant release of AMP.</text>
</comment>
<dbReference type="AlphaFoldDB" id="A0A917HCM8"/>
<evidence type="ECO:0000256" key="2">
    <source>
        <dbReference type="ARBA" id="ARBA00002901"/>
    </source>
</evidence>
<organism evidence="13 14">
    <name type="scientific">Parapedobacter pyrenivorans</name>
    <dbReference type="NCBI Taxonomy" id="1305674"/>
    <lineage>
        <taxon>Bacteria</taxon>
        <taxon>Pseudomonadati</taxon>
        <taxon>Bacteroidota</taxon>
        <taxon>Sphingobacteriia</taxon>
        <taxon>Sphingobacteriales</taxon>
        <taxon>Sphingobacteriaceae</taxon>
        <taxon>Parapedobacter</taxon>
    </lineage>
</organism>
<sequence length="392" mass="42434">MIGVQEAKEIIRARIEPLAAREVRLDDAWGCMLAEDCAADGDFPPFDQAAVDGYAFRFADIASGALRLAGAVAAGSRLPRVLEAQTAVRIFTGAPMPAQADTVVMQELAKVADGQLVIDDRQLQQRGNVRPQGSDIQEGTVAMQQGTVLSPAAIGFLAGIGRSAVVAVPRPRVCIIVTGNELAKPGQPLQHGQVYESNSYALRAALQQLQVAEVVVRYVGDDLSQTTEQLDEALQSADVVLVSGGISVGDYDYVNRALKQCEVEKQFYKVRQKPGKPLYFGTKGQKPVFGLPGNPASVLVCFYEYVVPALELLTQRRLMPEPLQLAIASQGQKKPGLTHFLKGYFNENDVQVLSAQESYRLRSFAVSNCLVCLPEAMESFNQGMVVQVQPLP</sequence>
<dbReference type="GO" id="GO:0005829">
    <property type="term" value="C:cytosol"/>
    <property type="evidence" value="ECO:0007669"/>
    <property type="project" value="TreeGrafter"/>
</dbReference>
<evidence type="ECO:0000256" key="9">
    <source>
        <dbReference type="ARBA" id="ARBA00023150"/>
    </source>
</evidence>
<dbReference type="EMBL" id="BMER01000001">
    <property type="protein sequence ID" value="GGG74971.1"/>
    <property type="molecule type" value="Genomic_DNA"/>
</dbReference>
<dbReference type="PANTHER" id="PTHR10192">
    <property type="entry name" value="MOLYBDOPTERIN BIOSYNTHESIS PROTEIN"/>
    <property type="match status" value="1"/>
</dbReference>
<comment type="cofactor">
    <cofactor evidence="1 11">
        <name>Mg(2+)</name>
        <dbReference type="ChEBI" id="CHEBI:18420"/>
    </cofactor>
</comment>
<dbReference type="Gene3D" id="3.40.980.10">
    <property type="entry name" value="MoaB/Mog-like domain"/>
    <property type="match status" value="1"/>
</dbReference>
<dbReference type="PANTHER" id="PTHR10192:SF5">
    <property type="entry name" value="GEPHYRIN"/>
    <property type="match status" value="1"/>
</dbReference>
<dbReference type="PROSITE" id="PS01079">
    <property type="entry name" value="MOCF_BIOSYNTHESIS_2"/>
    <property type="match status" value="1"/>
</dbReference>
<comment type="catalytic activity">
    <reaction evidence="10">
        <text>adenylyl-molybdopterin + molybdate = Mo-molybdopterin + AMP + H(+)</text>
        <dbReference type="Rhea" id="RHEA:35047"/>
        <dbReference type="ChEBI" id="CHEBI:15378"/>
        <dbReference type="ChEBI" id="CHEBI:36264"/>
        <dbReference type="ChEBI" id="CHEBI:62727"/>
        <dbReference type="ChEBI" id="CHEBI:71302"/>
        <dbReference type="ChEBI" id="CHEBI:456215"/>
        <dbReference type="EC" id="2.10.1.1"/>
    </reaction>
</comment>
<evidence type="ECO:0000256" key="3">
    <source>
        <dbReference type="ARBA" id="ARBA00005046"/>
    </source>
</evidence>
<evidence type="ECO:0000259" key="12">
    <source>
        <dbReference type="SMART" id="SM00852"/>
    </source>
</evidence>
<comment type="similarity">
    <text evidence="4 11">Belongs to the MoeA family.</text>
</comment>
<keyword evidence="14" id="KW-1185">Reference proteome</keyword>
<dbReference type="InterPro" id="IPR005110">
    <property type="entry name" value="MoeA_linker/N"/>
</dbReference>
<dbReference type="EC" id="2.10.1.1" evidence="11"/>
<evidence type="ECO:0000313" key="14">
    <source>
        <dbReference type="Proteomes" id="UP000660862"/>
    </source>
</evidence>
<dbReference type="Pfam" id="PF03453">
    <property type="entry name" value="MoeA_N"/>
    <property type="match status" value="1"/>
</dbReference>
<evidence type="ECO:0000313" key="13">
    <source>
        <dbReference type="EMBL" id="GGG74971.1"/>
    </source>
</evidence>
<evidence type="ECO:0000256" key="11">
    <source>
        <dbReference type="RuleBase" id="RU365090"/>
    </source>
</evidence>
<evidence type="ECO:0000256" key="10">
    <source>
        <dbReference type="ARBA" id="ARBA00047317"/>
    </source>
</evidence>
<accession>A0A917HCM8</accession>
<dbReference type="InterPro" id="IPR036688">
    <property type="entry name" value="MoeA_C_domain_IV_sf"/>
</dbReference>